<dbReference type="PROSITE" id="PS51819">
    <property type="entry name" value="VOC"/>
    <property type="match status" value="1"/>
</dbReference>
<reference evidence="3 4" key="1">
    <citation type="submission" date="2023-07" db="EMBL/GenBank/DDBJ databases">
        <title>Genomic Encyclopedia of Type Strains, Phase IV (KMG-IV): sequencing the most valuable type-strain genomes for metagenomic binning, comparative biology and taxonomic classification.</title>
        <authorList>
            <person name="Goeker M."/>
        </authorList>
    </citation>
    <scope>NUCLEOTIDE SEQUENCE [LARGE SCALE GENOMIC DNA]</scope>
    <source>
        <strain evidence="3 4">DSM 29005</strain>
    </source>
</reference>
<evidence type="ECO:0000313" key="3">
    <source>
        <dbReference type="EMBL" id="MDQ0229350.1"/>
    </source>
</evidence>
<dbReference type="PANTHER" id="PTHR46142:SF3">
    <property type="entry name" value="F18B13.24 PROTEIN"/>
    <property type="match status" value="1"/>
</dbReference>
<feature type="domain" description="VOC" evidence="2">
    <location>
        <begin position="6"/>
        <end position="125"/>
    </location>
</feature>
<evidence type="ECO:0000256" key="1">
    <source>
        <dbReference type="ARBA" id="ARBA00022723"/>
    </source>
</evidence>
<dbReference type="PANTHER" id="PTHR46142">
    <property type="match status" value="1"/>
</dbReference>
<sequence length="130" mass="14884">MIKIDSIHHVSLAVKDLSKAKQFYGTILGLQEIARPDFDFPGAWYQVGNQQLHLIVEPMATTFRNNPKIDSKDGHFAIRIQNYEETLTYLKSKGVKFEEYRYSVSGFAQIFCADPDDNLIELNVDQNTLV</sequence>
<dbReference type="Gene3D" id="3.10.180.10">
    <property type="entry name" value="2,3-Dihydroxybiphenyl 1,2-Dioxygenase, domain 1"/>
    <property type="match status" value="1"/>
</dbReference>
<dbReference type="InterPro" id="IPR029068">
    <property type="entry name" value="Glyas_Bleomycin-R_OHBP_Dase"/>
</dbReference>
<accession>A0ABT9ZBG7</accession>
<dbReference type="InterPro" id="IPR037523">
    <property type="entry name" value="VOC_core"/>
</dbReference>
<keyword evidence="1" id="KW-0479">Metal-binding</keyword>
<proteinExistence type="predicted"/>
<dbReference type="EMBL" id="JAUSUD010000002">
    <property type="protein sequence ID" value="MDQ0229350.1"/>
    <property type="molecule type" value="Genomic_DNA"/>
</dbReference>
<dbReference type="Proteomes" id="UP001234495">
    <property type="component" value="Unassembled WGS sequence"/>
</dbReference>
<name>A0ABT9ZBG7_9BACI</name>
<organism evidence="3 4">
    <name type="scientific">Metabacillus malikii</name>
    <dbReference type="NCBI Taxonomy" id="1504265"/>
    <lineage>
        <taxon>Bacteria</taxon>
        <taxon>Bacillati</taxon>
        <taxon>Bacillota</taxon>
        <taxon>Bacilli</taxon>
        <taxon>Bacillales</taxon>
        <taxon>Bacillaceae</taxon>
        <taxon>Metabacillus</taxon>
    </lineage>
</organism>
<gene>
    <name evidence="3" type="ORF">J2S19_000601</name>
</gene>
<dbReference type="InterPro" id="IPR018146">
    <property type="entry name" value="Glyoxalase_1_CS"/>
</dbReference>
<dbReference type="PROSITE" id="PS00934">
    <property type="entry name" value="GLYOXALASE_I_1"/>
    <property type="match status" value="1"/>
</dbReference>
<protein>
    <submittedName>
        <fullName evidence="3">Catechol 2,3-dioxygenase-like lactoylglutathione lyase family enzyme</fullName>
    </submittedName>
</protein>
<keyword evidence="4" id="KW-1185">Reference proteome</keyword>
<dbReference type="Pfam" id="PF00903">
    <property type="entry name" value="Glyoxalase"/>
    <property type="match status" value="1"/>
</dbReference>
<evidence type="ECO:0000313" key="4">
    <source>
        <dbReference type="Proteomes" id="UP001234495"/>
    </source>
</evidence>
<evidence type="ECO:0000259" key="2">
    <source>
        <dbReference type="PROSITE" id="PS51819"/>
    </source>
</evidence>
<dbReference type="SUPFAM" id="SSF54593">
    <property type="entry name" value="Glyoxalase/Bleomycin resistance protein/Dihydroxybiphenyl dioxygenase"/>
    <property type="match status" value="1"/>
</dbReference>
<comment type="caution">
    <text evidence="3">The sequence shown here is derived from an EMBL/GenBank/DDBJ whole genome shotgun (WGS) entry which is preliminary data.</text>
</comment>
<dbReference type="InterPro" id="IPR004360">
    <property type="entry name" value="Glyas_Fos-R_dOase_dom"/>
</dbReference>
<dbReference type="RefSeq" id="WP_307336906.1">
    <property type="nucleotide sequence ID" value="NZ_JAUSUD010000002.1"/>
</dbReference>